<organism evidence="1">
    <name type="scientific">viral metagenome</name>
    <dbReference type="NCBI Taxonomy" id="1070528"/>
    <lineage>
        <taxon>unclassified sequences</taxon>
        <taxon>metagenomes</taxon>
        <taxon>organismal metagenomes</taxon>
    </lineage>
</organism>
<proteinExistence type="predicted"/>
<evidence type="ECO:0000313" key="1">
    <source>
        <dbReference type="EMBL" id="QJI02575.1"/>
    </source>
</evidence>
<sequence length="81" mass="9193">MLIEKIKGLQLKKPIEVIITKLYTVENTDLNLYGSGATKKEAIADFVFAVVDIYEDFLMADDGDFTNGGKEFKDKFLSYFN</sequence>
<name>A0A6M3XX63_9ZZZZ</name>
<reference evidence="1" key="1">
    <citation type="submission" date="2020-03" db="EMBL/GenBank/DDBJ databases">
        <title>The deep terrestrial virosphere.</title>
        <authorList>
            <person name="Holmfeldt K."/>
            <person name="Nilsson E."/>
            <person name="Simone D."/>
            <person name="Lopez-Fernandez M."/>
            <person name="Wu X."/>
            <person name="de Brujin I."/>
            <person name="Lundin D."/>
            <person name="Andersson A."/>
            <person name="Bertilsson S."/>
            <person name="Dopson M."/>
        </authorList>
    </citation>
    <scope>NUCLEOTIDE SEQUENCE</scope>
    <source>
        <strain evidence="1">TM448B03402</strain>
    </source>
</reference>
<dbReference type="AlphaFoldDB" id="A0A6M3XX63"/>
<dbReference type="EMBL" id="MT145013">
    <property type="protein sequence ID" value="QJI02575.1"/>
    <property type="molecule type" value="Genomic_DNA"/>
</dbReference>
<accession>A0A6M3XX63</accession>
<protein>
    <submittedName>
        <fullName evidence="1">Uncharacterized protein</fullName>
    </submittedName>
</protein>
<gene>
    <name evidence="1" type="ORF">TM448B03402_0003</name>
</gene>